<dbReference type="InterPro" id="IPR009019">
    <property type="entry name" value="KH_sf_prok-type"/>
</dbReference>
<dbReference type="HAMAP" id="MF_01309_B">
    <property type="entry name" value="Ribosomal_uS3_B"/>
    <property type="match status" value="1"/>
</dbReference>
<dbReference type="Gene3D" id="3.30.300.20">
    <property type="match status" value="1"/>
</dbReference>
<geneLocation type="chloroplast" evidence="9"/>
<accession>A0A2Z6BEQ8</accession>
<evidence type="ECO:0000256" key="5">
    <source>
        <dbReference type="HAMAP-Rule" id="MF_01309"/>
    </source>
</evidence>
<gene>
    <name evidence="5 9" type="primary">rps3</name>
</gene>
<dbReference type="GO" id="GO:0006412">
    <property type="term" value="P:translation"/>
    <property type="evidence" value="ECO:0007669"/>
    <property type="project" value="UniProtKB-UniRule"/>
</dbReference>
<dbReference type="RefSeq" id="YP_009478309.1">
    <property type="nucleotide sequence ID" value="NC_037480.1"/>
</dbReference>
<evidence type="ECO:0000256" key="7">
    <source>
        <dbReference type="RuleBase" id="RU003626"/>
    </source>
</evidence>
<evidence type="ECO:0000256" key="3">
    <source>
        <dbReference type="ARBA" id="ARBA00023274"/>
    </source>
</evidence>
<feature type="domain" description="Small ribosomal subunit protein uS3 C-terminal" evidence="8">
    <location>
        <begin position="146"/>
        <end position="226"/>
    </location>
</feature>
<dbReference type="PANTHER" id="PTHR11760">
    <property type="entry name" value="30S/40S RIBOSOMAL PROTEIN S3"/>
    <property type="match status" value="1"/>
</dbReference>
<keyword evidence="2 5" id="KW-0689">Ribosomal protein</keyword>
<dbReference type="InterPro" id="IPR036419">
    <property type="entry name" value="Ribosomal_S3_C_sf"/>
</dbReference>
<dbReference type="InterPro" id="IPR018280">
    <property type="entry name" value="Ribosomal_uS3_CS"/>
</dbReference>
<evidence type="ECO:0000256" key="1">
    <source>
        <dbReference type="ARBA" id="ARBA00010761"/>
    </source>
</evidence>
<comment type="subunit">
    <text evidence="5 7">Part of the 30S ribosomal subunit.</text>
</comment>
<evidence type="ECO:0000256" key="6">
    <source>
        <dbReference type="RuleBase" id="RU003624"/>
    </source>
</evidence>
<dbReference type="AlphaFoldDB" id="A0A2Z6BEQ8"/>
<evidence type="ECO:0000256" key="4">
    <source>
        <dbReference type="ARBA" id="ARBA00035154"/>
    </source>
</evidence>
<dbReference type="InterPro" id="IPR057258">
    <property type="entry name" value="Ribosomal_uS3"/>
</dbReference>
<dbReference type="GO" id="GO:0022627">
    <property type="term" value="C:cytosolic small ribosomal subunit"/>
    <property type="evidence" value="ECO:0007669"/>
    <property type="project" value="TreeGrafter"/>
</dbReference>
<dbReference type="GO" id="GO:0003735">
    <property type="term" value="F:structural constituent of ribosome"/>
    <property type="evidence" value="ECO:0007669"/>
    <property type="project" value="InterPro"/>
</dbReference>
<dbReference type="InterPro" id="IPR001351">
    <property type="entry name" value="Ribosomal_uS3_C"/>
</dbReference>
<dbReference type="InterPro" id="IPR015946">
    <property type="entry name" value="KH_dom-like_a/b"/>
</dbReference>
<dbReference type="GO" id="GO:0009507">
    <property type="term" value="C:chloroplast"/>
    <property type="evidence" value="ECO:0007669"/>
    <property type="project" value="UniProtKB-SubCell"/>
</dbReference>
<comment type="subcellular location">
    <subcellularLocation>
        <location evidence="5 7">Plastid</location>
        <location evidence="5 7">Chloroplast</location>
    </subcellularLocation>
</comment>
<dbReference type="Pfam" id="PF00189">
    <property type="entry name" value="Ribosomal_S3_C"/>
    <property type="match status" value="1"/>
</dbReference>
<dbReference type="CDD" id="cd02412">
    <property type="entry name" value="KH-II_30S_S3"/>
    <property type="match status" value="1"/>
</dbReference>
<dbReference type="PROSITE" id="PS00548">
    <property type="entry name" value="RIBOSOMAL_S3"/>
    <property type="match status" value="1"/>
</dbReference>
<organism evidence="9">
    <name type="scientific">Prototheca cutis</name>
    <dbReference type="NCBI Taxonomy" id="575411"/>
    <lineage>
        <taxon>Eukaryota</taxon>
        <taxon>Viridiplantae</taxon>
        <taxon>Chlorophyta</taxon>
        <taxon>core chlorophytes</taxon>
        <taxon>Trebouxiophyceae</taxon>
        <taxon>Chlorellales</taxon>
        <taxon>Chlorellaceae</taxon>
        <taxon>Prototheca</taxon>
    </lineage>
</organism>
<dbReference type="GeneID" id="36676073"/>
<protein>
    <recommendedName>
        <fullName evidence="4 5">Small ribosomal subunit protein uS3c</fullName>
    </recommendedName>
</protein>
<sequence length="238" mass="27676">MGQKVHPLGFRLGITQKHKNFWCEKPKISSLWIQDATFLRNYIEKTFKKAGIINVEIRRRKIAFTSLYIEIYAAYPMVFFESDIKKKNFNWRKSLNKVRMQLINSLKDYYIKRNLPSFGDLDCTLFLKSPDKANSYATVLADKVVDDLQQRKPYRQIMKNIIREARNAGVKGIKIQISGRLNGAEIARSDKLRYGSIPLNTLRADIDYCEKAARTIYGLLGVKIWIFRGDILTSIKNI</sequence>
<dbReference type="NCBIfam" id="TIGR01009">
    <property type="entry name" value="rpsC_bact"/>
    <property type="match status" value="1"/>
</dbReference>
<dbReference type="GO" id="GO:0003723">
    <property type="term" value="F:RNA binding"/>
    <property type="evidence" value="ECO:0007669"/>
    <property type="project" value="InterPro"/>
</dbReference>
<dbReference type="Gene3D" id="3.30.1140.32">
    <property type="entry name" value="Ribosomal protein S3, C-terminal domain"/>
    <property type="match status" value="1"/>
</dbReference>
<evidence type="ECO:0000256" key="2">
    <source>
        <dbReference type="ARBA" id="ARBA00022980"/>
    </source>
</evidence>
<keyword evidence="7 9" id="KW-0150">Chloroplast</keyword>
<keyword evidence="3 5" id="KW-0687">Ribonucleoprotein</keyword>
<dbReference type="PANTHER" id="PTHR11760:SF19">
    <property type="entry name" value="SMALL RIBOSOMAL SUBUNIT PROTEIN US3C"/>
    <property type="match status" value="1"/>
</dbReference>
<dbReference type="SUPFAM" id="SSF54821">
    <property type="entry name" value="Ribosomal protein S3 C-terminal domain"/>
    <property type="match status" value="1"/>
</dbReference>
<proteinExistence type="inferred from homology"/>
<dbReference type="InterPro" id="IPR005704">
    <property type="entry name" value="Ribosomal_uS3_bac-typ"/>
</dbReference>
<reference evidence="9" key="1">
    <citation type="journal article" date="2018" name="Sci. Rep.">
        <title>Multiple losses of photosynthesis and convergent reductive genome evolution in the colourless green algae Prototheca.</title>
        <authorList>
            <person name="Suzuki S."/>
            <person name="Endoh R."/>
            <person name="Manabe R.I."/>
            <person name="Ohkuma M."/>
            <person name="Hirakawa Y."/>
        </authorList>
    </citation>
    <scope>NUCLEOTIDE SEQUENCE</scope>
    <source>
        <strain evidence="9">JCM 15793</strain>
    </source>
</reference>
<dbReference type="SUPFAM" id="SSF54814">
    <property type="entry name" value="Prokaryotic type KH domain (KH-domain type II)"/>
    <property type="match status" value="1"/>
</dbReference>
<evidence type="ECO:0000313" key="9">
    <source>
        <dbReference type="EMBL" id="BBD20216.1"/>
    </source>
</evidence>
<comment type="similarity">
    <text evidence="1 5 6">Belongs to the universal ribosomal protein uS3 family.</text>
</comment>
<evidence type="ECO:0000259" key="8">
    <source>
        <dbReference type="Pfam" id="PF00189"/>
    </source>
</evidence>
<name>A0A2Z6BEQ8_9CHLO</name>
<keyword evidence="7 9" id="KW-0934">Plastid</keyword>
<dbReference type="EMBL" id="AP018373">
    <property type="protein sequence ID" value="BBD20216.1"/>
    <property type="molecule type" value="Genomic_DNA"/>
</dbReference>